<dbReference type="Pfam" id="PF19054">
    <property type="entry name" value="DUF5753"/>
    <property type="match status" value="1"/>
</dbReference>
<dbReference type="SUPFAM" id="SSF47413">
    <property type="entry name" value="lambda repressor-like DNA-binding domains"/>
    <property type="match status" value="1"/>
</dbReference>
<dbReference type="SMART" id="SM00530">
    <property type="entry name" value="HTH_XRE"/>
    <property type="match status" value="1"/>
</dbReference>
<dbReference type="InterPro" id="IPR043917">
    <property type="entry name" value="DUF5753"/>
</dbReference>
<name>A0ABP7HR66_9ACTN</name>
<dbReference type="Pfam" id="PF13560">
    <property type="entry name" value="HTH_31"/>
    <property type="match status" value="1"/>
</dbReference>
<comment type="caution">
    <text evidence="2">The sequence shown here is derived from an EMBL/GenBank/DDBJ whole genome shotgun (WGS) entry which is preliminary data.</text>
</comment>
<dbReference type="Gene3D" id="1.10.260.40">
    <property type="entry name" value="lambda repressor-like DNA-binding domains"/>
    <property type="match status" value="1"/>
</dbReference>
<dbReference type="Proteomes" id="UP001500888">
    <property type="component" value="Unassembled WGS sequence"/>
</dbReference>
<dbReference type="CDD" id="cd00093">
    <property type="entry name" value="HTH_XRE"/>
    <property type="match status" value="1"/>
</dbReference>
<proteinExistence type="predicted"/>
<accession>A0ABP7HR66</accession>
<dbReference type="PROSITE" id="PS50943">
    <property type="entry name" value="HTH_CROC1"/>
    <property type="match status" value="1"/>
</dbReference>
<feature type="domain" description="HTH cro/C1-type" evidence="1">
    <location>
        <begin position="21"/>
        <end position="75"/>
    </location>
</feature>
<dbReference type="InterPro" id="IPR001387">
    <property type="entry name" value="Cro/C1-type_HTH"/>
</dbReference>
<sequence length="282" mass="32274">MPPDHDVDPYESPRALFAYELRRYRNAAEMSQRQLAQRIGYSDSMVNMVEQAKRPPSKQFAEFCDRVFGLDGTMLRLYMATTWHKVPDYLRPWLEEEQDATGLRNWEPTIVPGLLQTQAYAREIIAATPGISEDELERRLTNRMQRQAILHRDRPPVLNVVIDEAVIRRVIGDTKIMLEQLMYLLEIARHPEVTIQIVPSTVRAHCGVAGGFLIAERNGSPYAAYTDAQPFGRTFDDRRLIAELVRRYDALRSEAVPFSQSLRVIQEAVNESDARSSGRTVA</sequence>
<keyword evidence="3" id="KW-1185">Reference proteome</keyword>
<dbReference type="InterPro" id="IPR010982">
    <property type="entry name" value="Lambda_DNA-bd_dom_sf"/>
</dbReference>
<dbReference type="EMBL" id="BAAAZR010000002">
    <property type="protein sequence ID" value="GAA3799892.1"/>
    <property type="molecule type" value="Genomic_DNA"/>
</dbReference>
<reference evidence="3" key="1">
    <citation type="journal article" date="2019" name="Int. J. Syst. Evol. Microbiol.">
        <title>The Global Catalogue of Microorganisms (GCM) 10K type strain sequencing project: providing services to taxonomists for standard genome sequencing and annotation.</title>
        <authorList>
            <consortium name="The Broad Institute Genomics Platform"/>
            <consortium name="The Broad Institute Genome Sequencing Center for Infectious Disease"/>
            <person name="Wu L."/>
            <person name="Ma J."/>
        </authorList>
    </citation>
    <scope>NUCLEOTIDE SEQUENCE [LARGE SCALE GENOMIC DNA]</scope>
    <source>
        <strain evidence="3">JCM 16908</strain>
    </source>
</reference>
<evidence type="ECO:0000313" key="3">
    <source>
        <dbReference type="Proteomes" id="UP001500888"/>
    </source>
</evidence>
<protein>
    <submittedName>
        <fullName evidence="2">Helix-turn-helix transcriptional regulator</fullName>
    </submittedName>
</protein>
<gene>
    <name evidence="2" type="ORF">GCM10022226_19240</name>
</gene>
<dbReference type="RefSeq" id="WP_344936875.1">
    <property type="nucleotide sequence ID" value="NZ_BAAAZR010000002.1"/>
</dbReference>
<evidence type="ECO:0000313" key="2">
    <source>
        <dbReference type="EMBL" id="GAA3799892.1"/>
    </source>
</evidence>
<evidence type="ECO:0000259" key="1">
    <source>
        <dbReference type="PROSITE" id="PS50943"/>
    </source>
</evidence>
<organism evidence="2 3">
    <name type="scientific">Sphaerisporangium flaviroseum</name>
    <dbReference type="NCBI Taxonomy" id="509199"/>
    <lineage>
        <taxon>Bacteria</taxon>
        <taxon>Bacillati</taxon>
        <taxon>Actinomycetota</taxon>
        <taxon>Actinomycetes</taxon>
        <taxon>Streptosporangiales</taxon>
        <taxon>Streptosporangiaceae</taxon>
        <taxon>Sphaerisporangium</taxon>
    </lineage>
</organism>